<accession>Q73VJ9</accession>
<dbReference type="eggNOG" id="COG5361">
    <property type="taxonomic scope" value="Bacteria"/>
</dbReference>
<evidence type="ECO:0000313" key="2">
    <source>
        <dbReference type="EMBL" id="AAS05562.1"/>
    </source>
</evidence>
<dbReference type="Proteomes" id="UP000000580">
    <property type="component" value="Chromosome"/>
</dbReference>
<feature type="region of interest" description="Disordered" evidence="1">
    <location>
        <begin position="1"/>
        <end position="25"/>
    </location>
</feature>
<keyword evidence="3" id="KW-1185">Reference proteome</keyword>
<organism evidence="2 3">
    <name type="scientific">Mycolicibacterium paratuberculosis (strain ATCC BAA-968 / K-10)</name>
    <name type="common">Mycobacterium paratuberculosis</name>
    <dbReference type="NCBI Taxonomy" id="262316"/>
    <lineage>
        <taxon>Bacteria</taxon>
        <taxon>Bacillati</taxon>
        <taxon>Actinomycetota</taxon>
        <taxon>Actinomycetes</taxon>
        <taxon>Mycobacteriales</taxon>
        <taxon>Mycobacteriaceae</taxon>
        <taxon>Mycobacterium</taxon>
        <taxon>Mycobacterium avium complex (MAC)</taxon>
    </lineage>
</organism>
<evidence type="ECO:0000313" key="3">
    <source>
        <dbReference type="Proteomes" id="UP000000580"/>
    </source>
</evidence>
<dbReference type="HOGENOM" id="CLU_054040_0_0_11"/>
<reference evidence="2 3" key="1">
    <citation type="journal article" date="2005" name="Proc. Natl. Acad. Sci. U.S.A.">
        <title>The complete genome sequence of Mycobacterium avium subspecies paratuberculosis.</title>
        <authorList>
            <person name="Li L."/>
            <person name="Bannantine J.P."/>
            <person name="Zhang Q."/>
            <person name="Amonsin A."/>
            <person name="May B.J."/>
            <person name="Alt D."/>
            <person name="Banerji N."/>
            <person name="Kanjilal S."/>
            <person name="Kapur V."/>
        </authorList>
    </citation>
    <scope>NUCLEOTIDE SEQUENCE [LARGE SCALE GENOMIC DNA]</scope>
    <source>
        <strain evidence="3">ATCC BAA-968 / K-10</strain>
    </source>
</reference>
<dbReference type="AlphaFoldDB" id="Q73VJ9"/>
<gene>
    <name evidence="2" type="ordered locus">MAP_3014</name>
</gene>
<dbReference type="STRING" id="262316.MAP_3014"/>
<proteinExistence type="predicted"/>
<sequence length="477" mass="53369">MLREPDHVRRPGRRRQPPSEVLTRVDPFDPDAVLADYGLRPEQVNELLPCTASVLVNILEEQPMPEHPVATRSQHEQELAALDLIEHPTVRAAYRSVAQTWLGRADASDAMRARFDDAFAEVMFSAAIWSSNQDKLRPKVSCITRLAHPVDGRRVPGSRWGIDNPDSVYRVIPISGEERYEIHGWVGEHRMTENYFTLWDARMGTIDVLNGRTMRVEPDGSFTITVDAQPANGRPNHVRTSAAAHEFYIRDVLLDRDRDDPNYFEVQRLGGPPATPARTLDEQAEATAAMMAYFADFTGKLSHGVYKMPANRFDLAWSAEKAGAMRNQVYVMGRFDLAPDEAFVVEVNDGGAEYFTVPLSNIWGTTLDIVDRTGSLNKAQSVANEDGSYTYVIAPTDPGVANWIDSDGLREAILTLRMAEFGEHGPREDLGARGRVVKLDRLDTEVAHLPRVSPQQRAAELAQRRAGYLRRLPEGTI</sequence>
<dbReference type="KEGG" id="mpa:MAP_3014"/>
<protein>
    <submittedName>
        <fullName evidence="2">Uncharacterized protein</fullName>
    </submittedName>
</protein>
<dbReference type="EMBL" id="AE016958">
    <property type="protein sequence ID" value="AAS05562.1"/>
    <property type="molecule type" value="Genomic_DNA"/>
</dbReference>
<dbReference type="SMR" id="Q73VJ9"/>
<evidence type="ECO:0000256" key="1">
    <source>
        <dbReference type="SAM" id="MobiDB-lite"/>
    </source>
</evidence>
<name>Q73VJ9_MYCPA</name>